<name>A0A5C4TJT2_FRUSA</name>
<dbReference type="EMBL" id="QFCR01000003">
    <property type="protein sequence ID" value="TNK90837.1"/>
    <property type="molecule type" value="Genomic_DNA"/>
</dbReference>
<accession>A0A5C4TJT2</accession>
<protein>
    <submittedName>
        <fullName evidence="2">Uncharacterized protein</fullName>
    </submittedName>
</protein>
<feature type="compositionally biased region" description="Low complexity" evidence="1">
    <location>
        <begin position="130"/>
        <end position="158"/>
    </location>
</feature>
<evidence type="ECO:0000313" key="2">
    <source>
        <dbReference type="EMBL" id="TNK90837.1"/>
    </source>
</evidence>
<dbReference type="RefSeq" id="WP_103467702.1">
    <property type="nucleotide sequence ID" value="NZ_MIYF01000001.1"/>
</dbReference>
<proteinExistence type="predicted"/>
<evidence type="ECO:0000256" key="1">
    <source>
        <dbReference type="SAM" id="MobiDB-lite"/>
    </source>
</evidence>
<comment type="caution">
    <text evidence="2">The sequence shown here is derived from an EMBL/GenBank/DDBJ whole genome shotgun (WGS) entry which is preliminary data.</text>
</comment>
<organism evidence="2 3">
    <name type="scientific">Fructilactobacillus sanfranciscensis</name>
    <name type="common">Lactobacillus sanfranciscensis</name>
    <dbReference type="NCBI Taxonomy" id="1625"/>
    <lineage>
        <taxon>Bacteria</taxon>
        <taxon>Bacillati</taxon>
        <taxon>Bacillota</taxon>
        <taxon>Bacilli</taxon>
        <taxon>Lactobacillales</taxon>
        <taxon>Lactobacillaceae</taxon>
        <taxon>Fructilactobacillus</taxon>
    </lineage>
</organism>
<reference evidence="2 3" key="1">
    <citation type="submission" date="2018-05" db="EMBL/GenBank/DDBJ databases">
        <title>Lactobacillus sanfranciscensis Ah4 draft denome sequence.</title>
        <authorList>
            <person name="Zhang G."/>
        </authorList>
    </citation>
    <scope>NUCLEOTIDE SEQUENCE [LARGE SCALE GENOMIC DNA]</scope>
    <source>
        <strain evidence="2 3">Ah4</strain>
    </source>
</reference>
<evidence type="ECO:0000313" key="3">
    <source>
        <dbReference type="Proteomes" id="UP000313312"/>
    </source>
</evidence>
<dbReference type="AlphaFoldDB" id="A0A5C4TJT2"/>
<gene>
    <name evidence="2" type="ORF">DID87_01675</name>
</gene>
<dbReference type="Proteomes" id="UP000313312">
    <property type="component" value="Unassembled WGS sequence"/>
</dbReference>
<feature type="compositionally biased region" description="Polar residues" evidence="1">
    <location>
        <begin position="167"/>
        <end position="177"/>
    </location>
</feature>
<sequence>MKKTFLKIAAISIISVSRVATFNIIQPTTYAQSKKTFSKNVQGKWTNQNGDEFTIKNSNAKLKVTNGKHKGVYKFKVTKQNKNGYKLKAQGKRIAKTSKLSLTNINNGIIEFKYGKQKIKFTNQSLKVTEQSTTTSTPTNQSQQPANTTSQNNQNQNTDNDPYNIYENPQTYSTRGF</sequence>
<feature type="region of interest" description="Disordered" evidence="1">
    <location>
        <begin position="130"/>
        <end position="177"/>
    </location>
</feature>